<keyword evidence="1" id="KW-0732">Signal</keyword>
<keyword evidence="3" id="KW-1185">Reference proteome</keyword>
<organism evidence="2 3">
    <name type="scientific">Aspergillus lucknowensis</name>
    <dbReference type="NCBI Taxonomy" id="176173"/>
    <lineage>
        <taxon>Eukaryota</taxon>
        <taxon>Fungi</taxon>
        <taxon>Dikarya</taxon>
        <taxon>Ascomycota</taxon>
        <taxon>Pezizomycotina</taxon>
        <taxon>Eurotiomycetes</taxon>
        <taxon>Eurotiomycetidae</taxon>
        <taxon>Eurotiales</taxon>
        <taxon>Aspergillaceae</taxon>
        <taxon>Aspergillus</taxon>
        <taxon>Aspergillus subgen. Nidulantes</taxon>
    </lineage>
</organism>
<evidence type="ECO:0000313" key="2">
    <source>
        <dbReference type="EMBL" id="KAL2864288.1"/>
    </source>
</evidence>
<gene>
    <name evidence="2" type="ORF">BJX67DRAFT_361709</name>
</gene>
<evidence type="ECO:0000313" key="3">
    <source>
        <dbReference type="Proteomes" id="UP001610432"/>
    </source>
</evidence>
<reference evidence="2 3" key="1">
    <citation type="submission" date="2024-07" db="EMBL/GenBank/DDBJ databases">
        <title>Section-level genome sequencing and comparative genomics of Aspergillus sections Usti and Cavernicolus.</title>
        <authorList>
            <consortium name="Lawrence Berkeley National Laboratory"/>
            <person name="Nybo J.L."/>
            <person name="Vesth T.C."/>
            <person name="Theobald S."/>
            <person name="Frisvad J.C."/>
            <person name="Larsen T.O."/>
            <person name="Kjaerboelling I."/>
            <person name="Rothschild-Mancinelli K."/>
            <person name="Lyhne E.K."/>
            <person name="Kogle M.E."/>
            <person name="Barry K."/>
            <person name="Clum A."/>
            <person name="Na H."/>
            <person name="Ledsgaard L."/>
            <person name="Lin J."/>
            <person name="Lipzen A."/>
            <person name="Kuo A."/>
            <person name="Riley R."/>
            <person name="Mondo S."/>
            <person name="Labutti K."/>
            <person name="Haridas S."/>
            <person name="Pangalinan J."/>
            <person name="Salamov A.A."/>
            <person name="Simmons B.A."/>
            <person name="Magnuson J.K."/>
            <person name="Chen J."/>
            <person name="Drula E."/>
            <person name="Henrissat B."/>
            <person name="Wiebenga A."/>
            <person name="Lubbers R.J."/>
            <person name="Gomes A.C."/>
            <person name="Macurrencykelacurrency M.R."/>
            <person name="Stajich J."/>
            <person name="Grigoriev I.V."/>
            <person name="Mortensen U.H."/>
            <person name="De Vries R.P."/>
            <person name="Baker S.E."/>
            <person name="Andersen M.R."/>
        </authorList>
    </citation>
    <scope>NUCLEOTIDE SEQUENCE [LARGE SCALE GENOMIC DNA]</scope>
    <source>
        <strain evidence="2 3">CBS 449.75</strain>
    </source>
</reference>
<protein>
    <recommendedName>
        <fullName evidence="4">Secreted protein</fullName>
    </recommendedName>
</protein>
<evidence type="ECO:0008006" key="4">
    <source>
        <dbReference type="Google" id="ProtNLM"/>
    </source>
</evidence>
<name>A0ABR4LIA4_9EURO</name>
<feature type="signal peptide" evidence="1">
    <location>
        <begin position="1"/>
        <end position="17"/>
    </location>
</feature>
<sequence length="120" mass="12865">MFLWLPLLPFAAPRALEGPRYRQRGIGLGAPSACASSLSTSSHLVDYRPSSLLCKLALSLIVASWIYEDAHWNNHFLPGVLPHSSGIFGVCPITGSPPGFSTFGRSLLSPLLQTSLAAFL</sequence>
<dbReference type="GeneID" id="98144981"/>
<evidence type="ECO:0000256" key="1">
    <source>
        <dbReference type="SAM" id="SignalP"/>
    </source>
</evidence>
<dbReference type="Proteomes" id="UP001610432">
    <property type="component" value="Unassembled WGS sequence"/>
</dbReference>
<dbReference type="RefSeq" id="XP_070883267.1">
    <property type="nucleotide sequence ID" value="XM_071029909.1"/>
</dbReference>
<proteinExistence type="predicted"/>
<dbReference type="EMBL" id="JBFXLQ010000042">
    <property type="protein sequence ID" value="KAL2864288.1"/>
    <property type="molecule type" value="Genomic_DNA"/>
</dbReference>
<accession>A0ABR4LIA4</accession>
<feature type="chain" id="PRO_5046067729" description="Secreted protein" evidence="1">
    <location>
        <begin position="18"/>
        <end position="120"/>
    </location>
</feature>
<comment type="caution">
    <text evidence="2">The sequence shown here is derived from an EMBL/GenBank/DDBJ whole genome shotgun (WGS) entry which is preliminary data.</text>
</comment>